<proteinExistence type="predicted"/>
<organism evidence="1 2">
    <name type="scientific">Acanthoscelides obtectus</name>
    <name type="common">Bean weevil</name>
    <name type="synonym">Bruchus obtectus</name>
    <dbReference type="NCBI Taxonomy" id="200917"/>
    <lineage>
        <taxon>Eukaryota</taxon>
        <taxon>Metazoa</taxon>
        <taxon>Ecdysozoa</taxon>
        <taxon>Arthropoda</taxon>
        <taxon>Hexapoda</taxon>
        <taxon>Insecta</taxon>
        <taxon>Pterygota</taxon>
        <taxon>Neoptera</taxon>
        <taxon>Endopterygota</taxon>
        <taxon>Coleoptera</taxon>
        <taxon>Polyphaga</taxon>
        <taxon>Cucujiformia</taxon>
        <taxon>Chrysomeloidea</taxon>
        <taxon>Chrysomelidae</taxon>
        <taxon>Bruchinae</taxon>
        <taxon>Bruchini</taxon>
        <taxon>Acanthoscelides</taxon>
    </lineage>
</organism>
<gene>
    <name evidence="1" type="ORF">ACAOBT_LOCUS12715</name>
</gene>
<keyword evidence="2" id="KW-1185">Reference proteome</keyword>
<name>A0A9P0PAB3_ACAOB</name>
<sequence length="176" mass="20658">MNADMETDSKENDKEAYYSLKDCFHDIIKGKSLELDLKTLEYFLRNNLEVYYYDGMNPMLRSILPYMLVVFMKSWPGWQKLSRLIKREISFDDWFSKFERYLIYKINYTVKTEFDKAMLLIKNLQPIDDSILFKIDNATQTGNENTKDVSPTLIQVEGPAKLLNSILFCETGEGVV</sequence>
<evidence type="ECO:0000313" key="2">
    <source>
        <dbReference type="Proteomes" id="UP001152888"/>
    </source>
</evidence>
<reference evidence="1" key="1">
    <citation type="submission" date="2022-03" db="EMBL/GenBank/DDBJ databases">
        <authorList>
            <person name="Sayadi A."/>
        </authorList>
    </citation>
    <scope>NUCLEOTIDE SEQUENCE</scope>
</reference>
<dbReference type="AlphaFoldDB" id="A0A9P0PAB3"/>
<dbReference type="OrthoDB" id="6746426at2759"/>
<evidence type="ECO:0000313" key="1">
    <source>
        <dbReference type="EMBL" id="CAH1977532.1"/>
    </source>
</evidence>
<dbReference type="EMBL" id="CAKOFQ010006860">
    <property type="protein sequence ID" value="CAH1977532.1"/>
    <property type="molecule type" value="Genomic_DNA"/>
</dbReference>
<comment type="caution">
    <text evidence="1">The sequence shown here is derived from an EMBL/GenBank/DDBJ whole genome shotgun (WGS) entry which is preliminary data.</text>
</comment>
<dbReference type="Proteomes" id="UP001152888">
    <property type="component" value="Unassembled WGS sequence"/>
</dbReference>
<accession>A0A9P0PAB3</accession>
<protein>
    <submittedName>
        <fullName evidence="1">Uncharacterized protein</fullName>
    </submittedName>
</protein>